<reference evidence="1 2" key="1">
    <citation type="journal article" date="2018" name="Front. Plant Sci.">
        <title>Red Clover (Trifolium pratense) and Zigzag Clover (T. medium) - A Picture of Genomic Similarities and Differences.</title>
        <authorList>
            <person name="Dluhosova J."/>
            <person name="Istvanek J."/>
            <person name="Nedelnik J."/>
            <person name="Repkova J."/>
        </authorList>
    </citation>
    <scope>NUCLEOTIDE SEQUENCE [LARGE SCALE GENOMIC DNA]</scope>
    <source>
        <strain evidence="2">cv. 10/8</strain>
        <tissue evidence="1">Leaf</tissue>
    </source>
</reference>
<comment type="caution">
    <text evidence="1">The sequence shown here is derived from an EMBL/GenBank/DDBJ whole genome shotgun (WGS) entry which is preliminary data.</text>
</comment>
<evidence type="ECO:0000313" key="2">
    <source>
        <dbReference type="Proteomes" id="UP000265520"/>
    </source>
</evidence>
<keyword evidence="2" id="KW-1185">Reference proteome</keyword>
<dbReference type="AlphaFoldDB" id="A0A392QKJ0"/>
<proteinExistence type="predicted"/>
<feature type="non-terminal residue" evidence="1">
    <location>
        <position position="95"/>
    </location>
</feature>
<name>A0A392QKJ0_9FABA</name>
<organism evidence="1 2">
    <name type="scientific">Trifolium medium</name>
    <dbReference type="NCBI Taxonomy" id="97028"/>
    <lineage>
        <taxon>Eukaryota</taxon>
        <taxon>Viridiplantae</taxon>
        <taxon>Streptophyta</taxon>
        <taxon>Embryophyta</taxon>
        <taxon>Tracheophyta</taxon>
        <taxon>Spermatophyta</taxon>
        <taxon>Magnoliopsida</taxon>
        <taxon>eudicotyledons</taxon>
        <taxon>Gunneridae</taxon>
        <taxon>Pentapetalae</taxon>
        <taxon>rosids</taxon>
        <taxon>fabids</taxon>
        <taxon>Fabales</taxon>
        <taxon>Fabaceae</taxon>
        <taxon>Papilionoideae</taxon>
        <taxon>50 kb inversion clade</taxon>
        <taxon>NPAAA clade</taxon>
        <taxon>Hologalegina</taxon>
        <taxon>IRL clade</taxon>
        <taxon>Trifolieae</taxon>
        <taxon>Trifolium</taxon>
    </lineage>
</organism>
<sequence>MKALLGALEAWEVTIDGFEEPTDTAGYTAAQNKALKETRSKDKMALYMLFRTVDESGFEKIVDKFENIVCAIEESKDLSMLSVEELAGSLEAHEQ</sequence>
<accession>A0A392QKJ0</accession>
<dbReference type="Proteomes" id="UP000265520">
    <property type="component" value="Unassembled WGS sequence"/>
</dbReference>
<dbReference type="EMBL" id="LXQA010139401">
    <property type="protein sequence ID" value="MCI24066.1"/>
    <property type="molecule type" value="Genomic_DNA"/>
</dbReference>
<evidence type="ECO:0000313" key="1">
    <source>
        <dbReference type="EMBL" id="MCI24066.1"/>
    </source>
</evidence>
<protein>
    <submittedName>
        <fullName evidence="1">Uncharacterized protein</fullName>
    </submittedName>
</protein>